<dbReference type="KEGG" id="daq:DAQ1742_02864"/>
<keyword evidence="2" id="KW-1185">Reference proteome</keyword>
<sequence>MEDKVISKSDITYGPTTQSVWNLLLSNHVSIKSYFFMMSYDNIKTFNTLLKTGKSSAVTEIWRHCFQMSSSSVYGVLM</sequence>
<organism evidence="1 2">
    <name type="scientific">Dickeya aquatica</name>
    <dbReference type="NCBI Taxonomy" id="1401087"/>
    <lineage>
        <taxon>Bacteria</taxon>
        <taxon>Pseudomonadati</taxon>
        <taxon>Pseudomonadota</taxon>
        <taxon>Gammaproteobacteria</taxon>
        <taxon>Enterobacterales</taxon>
        <taxon>Pectobacteriaceae</taxon>
        <taxon>Dickeya</taxon>
    </lineage>
</organism>
<evidence type="ECO:0000313" key="1">
    <source>
        <dbReference type="EMBL" id="SLM63714.1"/>
    </source>
</evidence>
<dbReference type="Proteomes" id="UP000294820">
    <property type="component" value="Chromosome 1"/>
</dbReference>
<gene>
    <name evidence="1" type="ORF">DAQ1742_02864</name>
</gene>
<reference evidence="1 2" key="1">
    <citation type="submission" date="2016-09" db="EMBL/GenBank/DDBJ databases">
        <authorList>
            <person name="Reverchon S."/>
            <person name="Nasser W."/>
            <person name="Leonard S."/>
            <person name="Brochier C."/>
            <person name="Duprey A."/>
        </authorList>
    </citation>
    <scope>NUCLEOTIDE SEQUENCE [LARGE SCALE GENOMIC DNA]</scope>
    <source>
        <strain evidence="1 2">174/2</strain>
    </source>
</reference>
<protein>
    <submittedName>
        <fullName evidence="1">Uncharacterized protein</fullName>
    </submittedName>
</protein>
<evidence type="ECO:0000313" key="2">
    <source>
        <dbReference type="Proteomes" id="UP000294820"/>
    </source>
</evidence>
<dbReference type="AlphaFoldDB" id="A0A375AC76"/>
<proteinExistence type="predicted"/>
<dbReference type="EMBL" id="LT615367">
    <property type="protein sequence ID" value="SLM63714.1"/>
    <property type="molecule type" value="Genomic_DNA"/>
</dbReference>
<accession>A0A375AC76</accession>
<name>A0A375AC76_9GAMM</name>